<dbReference type="Pfam" id="PF01614">
    <property type="entry name" value="IclR_C"/>
    <property type="match status" value="1"/>
</dbReference>
<protein>
    <submittedName>
        <fullName evidence="6">IclR family transcriptional regulator</fullName>
    </submittedName>
</protein>
<feature type="domain" description="IclR-ED" evidence="5">
    <location>
        <begin position="72"/>
        <end position="251"/>
    </location>
</feature>
<evidence type="ECO:0000259" key="5">
    <source>
        <dbReference type="PROSITE" id="PS51078"/>
    </source>
</evidence>
<reference evidence="6 7" key="1">
    <citation type="submission" date="2024-06" db="EMBL/GenBank/DDBJ databases">
        <title>The Natural Products Discovery Center: Release of the First 8490 Sequenced Strains for Exploring Actinobacteria Biosynthetic Diversity.</title>
        <authorList>
            <person name="Kalkreuter E."/>
            <person name="Kautsar S.A."/>
            <person name="Yang D."/>
            <person name="Bader C.D."/>
            <person name="Teijaro C.N."/>
            <person name="Fluegel L."/>
            <person name="Davis C.M."/>
            <person name="Simpson J.R."/>
            <person name="Lauterbach L."/>
            <person name="Steele A.D."/>
            <person name="Gui C."/>
            <person name="Meng S."/>
            <person name="Li G."/>
            <person name="Viehrig K."/>
            <person name="Ye F."/>
            <person name="Su P."/>
            <person name="Kiefer A.F."/>
            <person name="Nichols A."/>
            <person name="Cepeda A.J."/>
            <person name="Yan W."/>
            <person name="Fan B."/>
            <person name="Jiang Y."/>
            <person name="Adhikari A."/>
            <person name="Zheng C.-J."/>
            <person name="Schuster L."/>
            <person name="Cowan T.M."/>
            <person name="Smanski M.J."/>
            <person name="Chevrette M.G."/>
            <person name="De Carvalho L.P.S."/>
            <person name="Shen B."/>
        </authorList>
    </citation>
    <scope>NUCLEOTIDE SEQUENCE [LARGE SCALE GENOMIC DNA]</scope>
    <source>
        <strain evidence="6 7">NPDC050100</strain>
    </source>
</reference>
<dbReference type="InterPro" id="IPR050707">
    <property type="entry name" value="HTH_MetabolicPath_Reg"/>
</dbReference>
<evidence type="ECO:0000313" key="7">
    <source>
        <dbReference type="Proteomes" id="UP001551675"/>
    </source>
</evidence>
<evidence type="ECO:0000256" key="3">
    <source>
        <dbReference type="ARBA" id="ARBA00023163"/>
    </source>
</evidence>
<dbReference type="Gene3D" id="3.30.450.40">
    <property type="match status" value="1"/>
</dbReference>
<dbReference type="SUPFAM" id="SSF46785">
    <property type="entry name" value="Winged helix' DNA-binding domain"/>
    <property type="match status" value="1"/>
</dbReference>
<dbReference type="InterPro" id="IPR036388">
    <property type="entry name" value="WH-like_DNA-bd_sf"/>
</dbReference>
<name>A0ABV3GTR8_MICGL</name>
<dbReference type="PANTHER" id="PTHR30136:SF24">
    <property type="entry name" value="HTH-TYPE TRANSCRIPTIONAL REPRESSOR ALLR"/>
    <property type="match status" value="1"/>
</dbReference>
<organism evidence="6 7">
    <name type="scientific">Microtetraspora glauca</name>
    <dbReference type="NCBI Taxonomy" id="1996"/>
    <lineage>
        <taxon>Bacteria</taxon>
        <taxon>Bacillati</taxon>
        <taxon>Actinomycetota</taxon>
        <taxon>Actinomycetes</taxon>
        <taxon>Streptosporangiales</taxon>
        <taxon>Streptosporangiaceae</taxon>
        <taxon>Microtetraspora</taxon>
    </lineage>
</organism>
<dbReference type="Pfam" id="PF09339">
    <property type="entry name" value="HTH_IclR"/>
    <property type="match status" value="1"/>
</dbReference>
<dbReference type="PROSITE" id="PS51078">
    <property type="entry name" value="ICLR_ED"/>
    <property type="match status" value="1"/>
</dbReference>
<accession>A0ABV3GTR8</accession>
<comment type="caution">
    <text evidence="6">The sequence shown here is derived from an EMBL/GenBank/DDBJ whole genome shotgun (WGS) entry which is preliminary data.</text>
</comment>
<dbReference type="InterPro" id="IPR005471">
    <property type="entry name" value="Tscrpt_reg_IclR_N"/>
</dbReference>
<proteinExistence type="predicted"/>
<dbReference type="PROSITE" id="PS51077">
    <property type="entry name" value="HTH_ICLR"/>
    <property type="match status" value="1"/>
</dbReference>
<dbReference type="Gene3D" id="1.10.10.10">
    <property type="entry name" value="Winged helix-like DNA-binding domain superfamily/Winged helix DNA-binding domain"/>
    <property type="match status" value="1"/>
</dbReference>
<gene>
    <name evidence="6" type="ORF">AB0I59_40545</name>
</gene>
<keyword evidence="7" id="KW-1185">Reference proteome</keyword>
<dbReference type="InterPro" id="IPR036390">
    <property type="entry name" value="WH_DNA-bd_sf"/>
</dbReference>
<dbReference type="SUPFAM" id="SSF55781">
    <property type="entry name" value="GAF domain-like"/>
    <property type="match status" value="1"/>
</dbReference>
<keyword evidence="3" id="KW-0804">Transcription</keyword>
<dbReference type="RefSeq" id="WP_061254225.1">
    <property type="nucleotide sequence ID" value="NZ_JBFALK010000037.1"/>
</dbReference>
<evidence type="ECO:0000259" key="4">
    <source>
        <dbReference type="PROSITE" id="PS51077"/>
    </source>
</evidence>
<feature type="domain" description="HTH iclR-type" evidence="4">
    <location>
        <begin position="10"/>
        <end position="71"/>
    </location>
</feature>
<dbReference type="Proteomes" id="UP001551675">
    <property type="component" value="Unassembled WGS sequence"/>
</dbReference>
<dbReference type="EMBL" id="JBFALK010000037">
    <property type="protein sequence ID" value="MEV0974917.1"/>
    <property type="molecule type" value="Genomic_DNA"/>
</dbReference>
<dbReference type="InterPro" id="IPR014757">
    <property type="entry name" value="Tscrpt_reg_IclR_C"/>
</dbReference>
<sequence>MAGNGRDPGRSVASKIFAILGALGRSAQSYSAAELSRATALPATTVLRLLREMEALNVVRRTAAGRYEIGLDVWRWGVRVPQIDLIRRAARPLMDDLQRATRENVTLAVLDGHGSAIAVEKVSGGQSWKVVGEMGAEVPLHATAAGKVLLAYSSPAEIRRVLARPLPRHTPFTVVNPSLLDKQLSEIRRTGVGYAGEEMNLGSVSIAAPIWLHGDVVGALSLVGHYRTADVKSLSVAVKKVTREISDNIAKQLAEESAPPSGHLR</sequence>
<dbReference type="InterPro" id="IPR029016">
    <property type="entry name" value="GAF-like_dom_sf"/>
</dbReference>
<evidence type="ECO:0000256" key="1">
    <source>
        <dbReference type="ARBA" id="ARBA00023015"/>
    </source>
</evidence>
<dbReference type="SMART" id="SM00346">
    <property type="entry name" value="HTH_ICLR"/>
    <property type="match status" value="1"/>
</dbReference>
<evidence type="ECO:0000313" key="6">
    <source>
        <dbReference type="EMBL" id="MEV0974917.1"/>
    </source>
</evidence>
<evidence type="ECO:0000256" key="2">
    <source>
        <dbReference type="ARBA" id="ARBA00023125"/>
    </source>
</evidence>
<keyword evidence="2" id="KW-0238">DNA-binding</keyword>
<keyword evidence="1" id="KW-0805">Transcription regulation</keyword>
<dbReference type="PANTHER" id="PTHR30136">
    <property type="entry name" value="HELIX-TURN-HELIX TRANSCRIPTIONAL REGULATOR, ICLR FAMILY"/>
    <property type="match status" value="1"/>
</dbReference>